<protein>
    <submittedName>
        <fullName evidence="2">Double-stranded RNA-binding protein 1</fullName>
    </submittedName>
</protein>
<feature type="compositionally biased region" description="Basic and acidic residues" evidence="1">
    <location>
        <begin position="218"/>
        <end position="227"/>
    </location>
</feature>
<feature type="region of interest" description="Disordered" evidence="1">
    <location>
        <begin position="208"/>
        <end position="235"/>
    </location>
</feature>
<evidence type="ECO:0000256" key="1">
    <source>
        <dbReference type="SAM" id="MobiDB-lite"/>
    </source>
</evidence>
<feature type="region of interest" description="Disordered" evidence="1">
    <location>
        <begin position="1"/>
        <end position="51"/>
    </location>
</feature>
<name>A0ABR2LZ96_9ASPA</name>
<proteinExistence type="predicted"/>
<reference evidence="2 3" key="1">
    <citation type="journal article" date="2022" name="Nat. Plants">
        <title>Genomes of leafy and leafless Platanthera orchids illuminate the evolution of mycoheterotrophy.</title>
        <authorList>
            <person name="Li M.H."/>
            <person name="Liu K.W."/>
            <person name="Li Z."/>
            <person name="Lu H.C."/>
            <person name="Ye Q.L."/>
            <person name="Zhang D."/>
            <person name="Wang J.Y."/>
            <person name="Li Y.F."/>
            <person name="Zhong Z.M."/>
            <person name="Liu X."/>
            <person name="Yu X."/>
            <person name="Liu D.K."/>
            <person name="Tu X.D."/>
            <person name="Liu B."/>
            <person name="Hao Y."/>
            <person name="Liao X.Y."/>
            <person name="Jiang Y.T."/>
            <person name="Sun W.H."/>
            <person name="Chen J."/>
            <person name="Chen Y.Q."/>
            <person name="Ai Y."/>
            <person name="Zhai J.W."/>
            <person name="Wu S.S."/>
            <person name="Zhou Z."/>
            <person name="Hsiao Y.Y."/>
            <person name="Wu W.L."/>
            <person name="Chen Y.Y."/>
            <person name="Lin Y.F."/>
            <person name="Hsu J.L."/>
            <person name="Li C.Y."/>
            <person name="Wang Z.W."/>
            <person name="Zhao X."/>
            <person name="Zhong W.Y."/>
            <person name="Ma X.K."/>
            <person name="Ma L."/>
            <person name="Huang J."/>
            <person name="Chen G.Z."/>
            <person name="Huang M.Z."/>
            <person name="Huang L."/>
            <person name="Peng D.H."/>
            <person name="Luo Y.B."/>
            <person name="Zou S.Q."/>
            <person name="Chen S.P."/>
            <person name="Lan S."/>
            <person name="Tsai W.C."/>
            <person name="Van de Peer Y."/>
            <person name="Liu Z.J."/>
        </authorList>
    </citation>
    <scope>NUCLEOTIDE SEQUENCE [LARGE SCALE GENOMIC DNA]</scope>
    <source>
        <strain evidence="2">Lor288</strain>
    </source>
</reference>
<feature type="region of interest" description="Disordered" evidence="1">
    <location>
        <begin position="249"/>
        <end position="309"/>
    </location>
</feature>
<accession>A0ABR2LZ96</accession>
<organism evidence="2 3">
    <name type="scientific">Platanthera guangdongensis</name>
    <dbReference type="NCBI Taxonomy" id="2320717"/>
    <lineage>
        <taxon>Eukaryota</taxon>
        <taxon>Viridiplantae</taxon>
        <taxon>Streptophyta</taxon>
        <taxon>Embryophyta</taxon>
        <taxon>Tracheophyta</taxon>
        <taxon>Spermatophyta</taxon>
        <taxon>Magnoliopsida</taxon>
        <taxon>Liliopsida</taxon>
        <taxon>Asparagales</taxon>
        <taxon>Orchidaceae</taxon>
        <taxon>Orchidoideae</taxon>
        <taxon>Orchideae</taxon>
        <taxon>Orchidinae</taxon>
        <taxon>Platanthera</taxon>
    </lineage>
</organism>
<dbReference type="EMBL" id="JBBWWR010000014">
    <property type="protein sequence ID" value="KAK8953541.1"/>
    <property type="molecule type" value="Genomic_DNA"/>
</dbReference>
<comment type="caution">
    <text evidence="2">The sequence shown here is derived from an EMBL/GenBank/DDBJ whole genome shotgun (WGS) entry which is preliminary data.</text>
</comment>
<evidence type="ECO:0000313" key="3">
    <source>
        <dbReference type="Proteomes" id="UP001412067"/>
    </source>
</evidence>
<feature type="compositionally biased region" description="Polar residues" evidence="1">
    <location>
        <begin position="259"/>
        <end position="272"/>
    </location>
</feature>
<keyword evidence="3" id="KW-1185">Reference proteome</keyword>
<dbReference type="Proteomes" id="UP001412067">
    <property type="component" value="Unassembled WGS sequence"/>
</dbReference>
<sequence length="373" mass="40814">MPSRPMTPCNQPPVLVYRRRKDPNPRKDPISEGTNLHSMKVNHGKDINNLEPKVLLQPSSLKTEESNQSTGGNNVCLAKVMQYPGSISQKSYDDSPTSLRSQLTAMDRPNLNLIPASSLNINEDFQPNLNSIPSSSLKVNKDFRPNLNPIPAPSLKINQDFRPNLNSIPSTILKINEDSRPNPNSVSASSLRIGEDFKTRGATTVLEQQVLSTPPPDVKIKEEKQANDGKCQPNGVAWKRISDSELHSNGAAVKDPNAGPSNWNNKRSNANKPQGEILSSDRADRLNYSPLKAESKEDGSSEDGDSASIKDINGDIFKIGDSPTLLCNRVWVYPRKPDLVLPAGATLLPLSDSAWVAVSLDFPDRDDNLPTVS</sequence>
<gene>
    <name evidence="2" type="primary">DRB1</name>
    <name evidence="2" type="ORF">KSP40_PGU007403</name>
</gene>
<evidence type="ECO:0000313" key="2">
    <source>
        <dbReference type="EMBL" id="KAK8953541.1"/>
    </source>
</evidence>